<feature type="compositionally biased region" description="Basic and acidic residues" evidence="1">
    <location>
        <begin position="149"/>
        <end position="170"/>
    </location>
</feature>
<feature type="compositionally biased region" description="Basic and acidic residues" evidence="1">
    <location>
        <begin position="180"/>
        <end position="197"/>
    </location>
</feature>
<evidence type="ECO:0000256" key="1">
    <source>
        <dbReference type="SAM" id="MobiDB-lite"/>
    </source>
</evidence>
<evidence type="ECO:0000313" key="2">
    <source>
        <dbReference type="EMBL" id="CAB0028282.1"/>
    </source>
</evidence>
<proteinExistence type="predicted"/>
<sequence length="197" mass="22418">CIIWELAPGNDELKVSNSTTSAHSIGADWLKDIKSIFNIVLNLPPQKIAFTERASIETRRARESATFTAQRRKWSNTSGEARTIHHYLAQTNITTMRLVCAIATTTTTARNKKKRRRRRKKNNKKQQNEKTTQAFAAVAVSAARAVMSRGRDESSNYRMNETSEKGKESRGAPGKTKKQREKEKERRRTKGLELEDV</sequence>
<keyword evidence="3" id="KW-1185">Reference proteome</keyword>
<gene>
    <name evidence="2" type="ORF">TBRA_LOCUS481</name>
</gene>
<dbReference type="Proteomes" id="UP000479190">
    <property type="component" value="Unassembled WGS sequence"/>
</dbReference>
<accession>A0A6H5HTV5</accession>
<evidence type="ECO:0000313" key="3">
    <source>
        <dbReference type="Proteomes" id="UP000479190"/>
    </source>
</evidence>
<feature type="region of interest" description="Disordered" evidence="1">
    <location>
        <begin position="106"/>
        <end position="197"/>
    </location>
</feature>
<dbReference type="AlphaFoldDB" id="A0A6H5HTV5"/>
<feature type="compositionally biased region" description="Low complexity" evidence="1">
    <location>
        <begin position="129"/>
        <end position="146"/>
    </location>
</feature>
<organism evidence="2 3">
    <name type="scientific">Trichogramma brassicae</name>
    <dbReference type="NCBI Taxonomy" id="86971"/>
    <lineage>
        <taxon>Eukaryota</taxon>
        <taxon>Metazoa</taxon>
        <taxon>Ecdysozoa</taxon>
        <taxon>Arthropoda</taxon>
        <taxon>Hexapoda</taxon>
        <taxon>Insecta</taxon>
        <taxon>Pterygota</taxon>
        <taxon>Neoptera</taxon>
        <taxon>Endopterygota</taxon>
        <taxon>Hymenoptera</taxon>
        <taxon>Apocrita</taxon>
        <taxon>Proctotrupomorpha</taxon>
        <taxon>Chalcidoidea</taxon>
        <taxon>Trichogrammatidae</taxon>
        <taxon>Trichogramma</taxon>
    </lineage>
</organism>
<feature type="non-terminal residue" evidence="2">
    <location>
        <position position="1"/>
    </location>
</feature>
<name>A0A6H5HTV5_9HYME</name>
<reference evidence="2 3" key="1">
    <citation type="submission" date="2020-02" db="EMBL/GenBank/DDBJ databases">
        <authorList>
            <person name="Ferguson B K."/>
        </authorList>
    </citation>
    <scope>NUCLEOTIDE SEQUENCE [LARGE SCALE GENOMIC DNA]</scope>
</reference>
<feature type="compositionally biased region" description="Basic residues" evidence="1">
    <location>
        <begin position="110"/>
        <end position="124"/>
    </location>
</feature>
<protein>
    <submittedName>
        <fullName evidence="2">Uncharacterized protein</fullName>
    </submittedName>
</protein>
<dbReference type="EMBL" id="CADCXV010000113">
    <property type="protein sequence ID" value="CAB0028282.1"/>
    <property type="molecule type" value="Genomic_DNA"/>
</dbReference>